<feature type="non-terminal residue" evidence="2">
    <location>
        <position position="1"/>
    </location>
</feature>
<feature type="region of interest" description="Disordered" evidence="1">
    <location>
        <begin position="18"/>
        <end position="110"/>
    </location>
</feature>
<proteinExistence type="predicted"/>
<evidence type="ECO:0000256" key="1">
    <source>
        <dbReference type="SAM" id="MobiDB-lite"/>
    </source>
</evidence>
<reference evidence="2" key="1">
    <citation type="journal article" date="2019" name="Sci. Rep.">
        <title>Draft genome of Tanacetum cinerariifolium, the natural source of mosquito coil.</title>
        <authorList>
            <person name="Yamashiro T."/>
            <person name="Shiraishi A."/>
            <person name="Satake H."/>
            <person name="Nakayama K."/>
        </authorList>
    </citation>
    <scope>NUCLEOTIDE SEQUENCE</scope>
</reference>
<feature type="compositionally biased region" description="Basic and acidic residues" evidence="1">
    <location>
        <begin position="97"/>
        <end position="110"/>
    </location>
</feature>
<evidence type="ECO:0000313" key="2">
    <source>
        <dbReference type="EMBL" id="GFD01299.1"/>
    </source>
</evidence>
<name>A0A699SWC2_TANCI</name>
<feature type="compositionally biased region" description="Acidic residues" evidence="1">
    <location>
        <begin position="20"/>
        <end position="35"/>
    </location>
</feature>
<feature type="compositionally biased region" description="Acidic residues" evidence="1">
    <location>
        <begin position="46"/>
        <end position="56"/>
    </location>
</feature>
<accession>A0A699SWC2</accession>
<comment type="caution">
    <text evidence="2">The sequence shown here is derived from an EMBL/GenBank/DDBJ whole genome shotgun (WGS) entry which is preliminary data.</text>
</comment>
<organism evidence="2">
    <name type="scientific">Tanacetum cinerariifolium</name>
    <name type="common">Dalmatian daisy</name>
    <name type="synonym">Chrysanthemum cinerariifolium</name>
    <dbReference type="NCBI Taxonomy" id="118510"/>
    <lineage>
        <taxon>Eukaryota</taxon>
        <taxon>Viridiplantae</taxon>
        <taxon>Streptophyta</taxon>
        <taxon>Embryophyta</taxon>
        <taxon>Tracheophyta</taxon>
        <taxon>Spermatophyta</taxon>
        <taxon>Magnoliopsida</taxon>
        <taxon>eudicotyledons</taxon>
        <taxon>Gunneridae</taxon>
        <taxon>Pentapetalae</taxon>
        <taxon>asterids</taxon>
        <taxon>campanulids</taxon>
        <taxon>Asterales</taxon>
        <taxon>Asteraceae</taxon>
        <taxon>Asteroideae</taxon>
        <taxon>Anthemideae</taxon>
        <taxon>Anthemidinae</taxon>
        <taxon>Tanacetum</taxon>
    </lineage>
</organism>
<gene>
    <name evidence="2" type="ORF">Tci_873268</name>
</gene>
<sequence>IYHGKTFWVRAKEVPGWSPEFEEQLDEDTEPEDDIFGGVDKPNTDNSEEEFEDENVVPDTVFDDGSVKPYVVKNSSGNQGNKSEDPFDLYPLLNKNNGEKNKDFNCSESL</sequence>
<protein>
    <submittedName>
        <fullName evidence="2">ATPase, AAA-type, core</fullName>
    </submittedName>
</protein>
<dbReference type="AlphaFoldDB" id="A0A699SWC2"/>
<dbReference type="EMBL" id="BKCJ011190487">
    <property type="protein sequence ID" value="GFD01299.1"/>
    <property type="molecule type" value="Genomic_DNA"/>
</dbReference>